<keyword evidence="3" id="KW-0067">ATP-binding</keyword>
<evidence type="ECO:0000259" key="5">
    <source>
        <dbReference type="Pfam" id="PF02875"/>
    </source>
</evidence>
<feature type="signal peptide" evidence="4">
    <location>
        <begin position="1"/>
        <end position="19"/>
    </location>
</feature>
<reference evidence="7 8" key="1">
    <citation type="submission" date="2018-06" db="EMBL/GenBank/DDBJ databases">
        <title>Extensive metabolic versatility and redundancy in microbially diverse, dynamic hydrothermal sediments.</title>
        <authorList>
            <person name="Dombrowski N."/>
            <person name="Teske A."/>
            <person name="Baker B.J."/>
        </authorList>
    </citation>
    <scope>NUCLEOTIDE SEQUENCE [LARGE SCALE GENOMIC DNA]</scope>
    <source>
        <strain evidence="7">B79_G16</strain>
    </source>
</reference>
<protein>
    <recommendedName>
        <fullName evidence="9">UDP-N-acetylmuramoyl-tripeptide--D-alanyl-D-alanine ligase</fullName>
    </recommendedName>
</protein>
<evidence type="ECO:0000259" key="6">
    <source>
        <dbReference type="Pfam" id="PF08245"/>
    </source>
</evidence>
<dbReference type="Pfam" id="PF02875">
    <property type="entry name" value="Mur_ligase_C"/>
    <property type="match status" value="1"/>
</dbReference>
<feature type="domain" description="Mur ligase central" evidence="6">
    <location>
        <begin position="31"/>
        <end position="180"/>
    </location>
</feature>
<comment type="caution">
    <text evidence="7">The sequence shown here is derived from an EMBL/GenBank/DDBJ whole genome shotgun (WGS) entry which is preliminary data.</text>
</comment>
<organism evidence="7 8">
    <name type="scientific">candidate division Kazan bacterium</name>
    <dbReference type="NCBI Taxonomy" id="2202143"/>
    <lineage>
        <taxon>Bacteria</taxon>
        <taxon>Bacteria division Kazan-3B-28</taxon>
    </lineage>
</organism>
<evidence type="ECO:0000256" key="3">
    <source>
        <dbReference type="ARBA" id="ARBA00022840"/>
    </source>
</evidence>
<dbReference type="InterPro" id="IPR051046">
    <property type="entry name" value="MurCDEF_CellWall_CoF430Synth"/>
</dbReference>
<dbReference type="EMBL" id="QMNG01000005">
    <property type="protein sequence ID" value="RLC37407.1"/>
    <property type="molecule type" value="Genomic_DNA"/>
</dbReference>
<evidence type="ECO:0000313" key="8">
    <source>
        <dbReference type="Proteomes" id="UP000281261"/>
    </source>
</evidence>
<keyword evidence="2" id="KW-0547">Nucleotide-binding</keyword>
<dbReference type="InterPro" id="IPR036565">
    <property type="entry name" value="Mur-like_cat_sf"/>
</dbReference>
<evidence type="ECO:0000256" key="2">
    <source>
        <dbReference type="ARBA" id="ARBA00022741"/>
    </source>
</evidence>
<dbReference type="Proteomes" id="UP000281261">
    <property type="component" value="Unassembled WGS sequence"/>
</dbReference>
<dbReference type="GO" id="GO:0005524">
    <property type="term" value="F:ATP binding"/>
    <property type="evidence" value="ECO:0007669"/>
    <property type="project" value="UniProtKB-KW"/>
</dbReference>
<dbReference type="InterPro" id="IPR036615">
    <property type="entry name" value="Mur_ligase_C_dom_sf"/>
</dbReference>
<evidence type="ECO:0000256" key="4">
    <source>
        <dbReference type="SAM" id="SignalP"/>
    </source>
</evidence>
<keyword evidence="4" id="KW-0732">Signal</keyword>
<dbReference type="GO" id="GO:0016881">
    <property type="term" value="F:acid-amino acid ligase activity"/>
    <property type="evidence" value="ECO:0007669"/>
    <property type="project" value="InterPro"/>
</dbReference>
<dbReference type="Pfam" id="PF08245">
    <property type="entry name" value="Mur_ligase_M"/>
    <property type="match status" value="1"/>
</dbReference>
<dbReference type="PANTHER" id="PTHR43024:SF1">
    <property type="entry name" value="UDP-N-ACETYLMURAMOYL-TRIPEPTIDE--D-ALANYL-D-ALANINE LIGASE"/>
    <property type="match status" value="1"/>
</dbReference>
<dbReference type="InterPro" id="IPR004101">
    <property type="entry name" value="Mur_ligase_C"/>
</dbReference>
<dbReference type="PANTHER" id="PTHR43024">
    <property type="entry name" value="UDP-N-ACETYLMURAMOYL-TRIPEPTIDE--D-ALANYL-D-ALANINE LIGASE"/>
    <property type="match status" value="1"/>
</dbReference>
<dbReference type="Gene3D" id="3.40.1190.10">
    <property type="entry name" value="Mur-like, catalytic domain"/>
    <property type="match status" value="1"/>
</dbReference>
<feature type="domain" description="Mur ligase C-terminal" evidence="5">
    <location>
        <begin position="262"/>
        <end position="392"/>
    </location>
</feature>
<evidence type="ECO:0008006" key="9">
    <source>
        <dbReference type="Google" id="ProtNLM"/>
    </source>
</evidence>
<dbReference type="Gene3D" id="3.90.190.20">
    <property type="entry name" value="Mur ligase, C-terminal domain"/>
    <property type="match status" value="1"/>
</dbReference>
<evidence type="ECO:0000313" key="7">
    <source>
        <dbReference type="EMBL" id="RLC37407.1"/>
    </source>
</evidence>
<dbReference type="AlphaFoldDB" id="A0A420ZD22"/>
<gene>
    <name evidence="7" type="ORF">DRH29_02300</name>
</gene>
<sequence length="409" mass="45393">MKKVATRALLWILSLLAKATLEQYRPRIVAITGSVGKTTAKEMTAWVLSSNFRVGKNPDNANTEWGVVATIINPDFTPTIVDDGRAKITARQALELIGTGFKNMVFQTISYPQVLVLELAADRPGDITWFNRLMRYDVVVVTNVGQVHLEFYDDQAHLRNEKLSLIKGLRKDGLLIINENLRRYIPTGGSFRQQTFAEPAYDFENGQARYSFTTDAGEVRISNRHTRAMALSAPIAAQIALELGINLTAISNKISNFKSLRGRFNVDRLKRGIILINDAYNANPDSVRVALLGLQDIAKGVDELSSAKPRRRRVAILGGMRELGEAYEQAHHEIGRFASDKADLFILIGEEGRLMADTIVGNAAKVIQTENITADEILKHLRDNDIVLIKASKAIGLDKLAEDLKNKLS</sequence>
<feature type="chain" id="PRO_5019014075" description="UDP-N-acetylmuramoyl-tripeptide--D-alanyl-D-alanine ligase" evidence="4">
    <location>
        <begin position="20"/>
        <end position="409"/>
    </location>
</feature>
<dbReference type="SUPFAM" id="SSF53244">
    <property type="entry name" value="MurD-like peptide ligases, peptide-binding domain"/>
    <property type="match status" value="1"/>
</dbReference>
<accession>A0A420ZD22</accession>
<dbReference type="SUPFAM" id="SSF53623">
    <property type="entry name" value="MurD-like peptide ligases, catalytic domain"/>
    <property type="match status" value="1"/>
</dbReference>
<evidence type="ECO:0000256" key="1">
    <source>
        <dbReference type="ARBA" id="ARBA00022598"/>
    </source>
</evidence>
<name>A0A420ZD22_UNCK3</name>
<proteinExistence type="predicted"/>
<keyword evidence="1" id="KW-0436">Ligase</keyword>
<dbReference type="InterPro" id="IPR013221">
    <property type="entry name" value="Mur_ligase_cen"/>
</dbReference>